<keyword evidence="2" id="KW-0805">Transcription regulation</keyword>
<dbReference type="RefSeq" id="WP_048704961.1">
    <property type="nucleotide sequence ID" value="NZ_CP014646.1"/>
</dbReference>
<evidence type="ECO:0000313" key="8">
    <source>
        <dbReference type="Proteomes" id="UP000036902"/>
    </source>
</evidence>
<dbReference type="PRINTS" id="PR00455">
    <property type="entry name" value="HTHTETR"/>
</dbReference>
<evidence type="ECO:0000313" key="7">
    <source>
        <dbReference type="EMBL" id="AMO36888.1"/>
    </source>
</evidence>
<feature type="DNA-binding region" description="H-T-H motif" evidence="5">
    <location>
        <begin position="42"/>
        <end position="61"/>
    </location>
</feature>
<proteinExistence type="predicted"/>
<dbReference type="PROSITE" id="PS50977">
    <property type="entry name" value="HTH_TETR_2"/>
    <property type="match status" value="1"/>
</dbReference>
<keyword evidence="4" id="KW-0804">Transcription</keyword>
<dbReference type="InterPro" id="IPR009057">
    <property type="entry name" value="Homeodomain-like_sf"/>
</dbReference>
<evidence type="ECO:0000256" key="2">
    <source>
        <dbReference type="ARBA" id="ARBA00023015"/>
    </source>
</evidence>
<dbReference type="InterPro" id="IPR039538">
    <property type="entry name" value="BetI_C"/>
</dbReference>
<keyword evidence="3 5" id="KW-0238">DNA-binding</keyword>
<keyword evidence="8" id="KW-1185">Reference proteome</keyword>
<evidence type="ECO:0000256" key="4">
    <source>
        <dbReference type="ARBA" id="ARBA00023163"/>
    </source>
</evidence>
<dbReference type="SUPFAM" id="SSF48498">
    <property type="entry name" value="Tetracyclin repressor-like, C-terminal domain"/>
    <property type="match status" value="1"/>
</dbReference>
<dbReference type="AlphaFoldDB" id="A0A127K4L0"/>
<evidence type="ECO:0000256" key="5">
    <source>
        <dbReference type="PROSITE-ProRule" id="PRU00335"/>
    </source>
</evidence>
<dbReference type="Gene3D" id="1.10.357.10">
    <property type="entry name" value="Tetracycline Repressor, domain 2"/>
    <property type="match status" value="1"/>
</dbReference>
<name>A0A127K4L0_9RHOO</name>
<dbReference type="KEGG" id="thu:AC731_008000"/>
<dbReference type="PANTHER" id="PTHR47506:SF7">
    <property type="entry name" value="TRANSCRIPTIONAL REGULATORY PROTEIN"/>
    <property type="match status" value="1"/>
</dbReference>
<dbReference type="STRING" id="1134435.AC731_008000"/>
<dbReference type="InterPro" id="IPR001647">
    <property type="entry name" value="HTH_TetR"/>
</dbReference>
<keyword evidence="1" id="KW-0678">Repressor</keyword>
<sequence>MARRETCLREQKPEGARADVRRHQILSAAARCFRERGFHGASVSQISKAAGMSAGHIYHYFENKEAIISEIVDQDLEHRLALTEVFRSAASSRPALRAHIAGAVARQLDGDAAALKVEIVAEAGRNPRVAEIVRKADSIGRLELASAIRDIRRRAGYDDHPGAIDEMVELISAMYGGVLMRSITNPAVDANALADRIVKVIEATLYGDVPEAAPGGA</sequence>
<dbReference type="Pfam" id="PF00440">
    <property type="entry name" value="TetR_N"/>
    <property type="match status" value="1"/>
</dbReference>
<gene>
    <name evidence="7" type="ORF">AC731_008000</name>
</gene>
<dbReference type="EMBL" id="CP014646">
    <property type="protein sequence ID" value="AMO36888.1"/>
    <property type="molecule type" value="Genomic_DNA"/>
</dbReference>
<evidence type="ECO:0000259" key="6">
    <source>
        <dbReference type="PROSITE" id="PS50977"/>
    </source>
</evidence>
<evidence type="ECO:0000256" key="3">
    <source>
        <dbReference type="ARBA" id="ARBA00023125"/>
    </source>
</evidence>
<protein>
    <recommendedName>
        <fullName evidence="6">HTH tetR-type domain-containing protein</fullName>
    </recommendedName>
</protein>
<dbReference type="PANTHER" id="PTHR47506">
    <property type="entry name" value="TRANSCRIPTIONAL REGULATORY PROTEIN"/>
    <property type="match status" value="1"/>
</dbReference>
<dbReference type="GO" id="GO:0003677">
    <property type="term" value="F:DNA binding"/>
    <property type="evidence" value="ECO:0007669"/>
    <property type="project" value="UniProtKB-UniRule"/>
</dbReference>
<dbReference type="SUPFAM" id="SSF46689">
    <property type="entry name" value="Homeodomain-like"/>
    <property type="match status" value="1"/>
</dbReference>
<dbReference type="InterPro" id="IPR036271">
    <property type="entry name" value="Tet_transcr_reg_TetR-rel_C_sf"/>
</dbReference>
<feature type="domain" description="HTH tetR-type" evidence="6">
    <location>
        <begin position="19"/>
        <end position="79"/>
    </location>
</feature>
<accession>A0A127K4L0</accession>
<dbReference type="Pfam" id="PF13977">
    <property type="entry name" value="TetR_C_6"/>
    <property type="match status" value="1"/>
</dbReference>
<organism evidence="7 8">
    <name type="scientific">Thauera humireducens</name>
    <dbReference type="NCBI Taxonomy" id="1134435"/>
    <lineage>
        <taxon>Bacteria</taxon>
        <taxon>Pseudomonadati</taxon>
        <taxon>Pseudomonadota</taxon>
        <taxon>Betaproteobacteria</taxon>
        <taxon>Rhodocyclales</taxon>
        <taxon>Zoogloeaceae</taxon>
        <taxon>Thauera</taxon>
    </lineage>
</organism>
<evidence type="ECO:0000256" key="1">
    <source>
        <dbReference type="ARBA" id="ARBA00022491"/>
    </source>
</evidence>
<dbReference type="Proteomes" id="UP000036902">
    <property type="component" value="Chromosome"/>
</dbReference>
<reference evidence="8" key="1">
    <citation type="submission" date="2016-03" db="EMBL/GenBank/DDBJ databases">
        <authorList>
            <person name="Ma C."/>
            <person name="Zhou S."/>
            <person name="Yang G."/>
        </authorList>
    </citation>
    <scope>NUCLEOTIDE SEQUENCE [LARGE SCALE GENOMIC DNA]</scope>
    <source>
        <strain evidence="8">SgZ-1</strain>
    </source>
</reference>